<dbReference type="RefSeq" id="WP_221429956.1">
    <property type="nucleotide sequence ID" value="NZ_CP081294.1"/>
</dbReference>
<proteinExistence type="predicted"/>
<protein>
    <recommendedName>
        <fullName evidence="4">DUF3592 domain-containing protein</fullName>
    </recommendedName>
</protein>
<evidence type="ECO:0008006" key="4">
    <source>
        <dbReference type="Google" id="ProtNLM"/>
    </source>
</evidence>
<sequence length="123" mass="14156">MIAGFILTGFAIFGLLHLGWRDLRRLTGPIIAVEAEIIDNVRHSAFLYWEGPSARYRFDHDGQTYEVQRTFQAPGLVGTKQRLTFPRGYPRDAREPQLIQRSFNYLLLLGFLFCGVALIRGWL</sequence>
<name>A0ABX9A2Z2_9SPHN</name>
<feature type="transmembrane region" description="Helical" evidence="1">
    <location>
        <begin position="103"/>
        <end position="122"/>
    </location>
</feature>
<organism evidence="2 3">
    <name type="scientific">Qipengyuania gelatinilytica</name>
    <dbReference type="NCBI Taxonomy" id="2867231"/>
    <lineage>
        <taxon>Bacteria</taxon>
        <taxon>Pseudomonadati</taxon>
        <taxon>Pseudomonadota</taxon>
        <taxon>Alphaproteobacteria</taxon>
        <taxon>Sphingomonadales</taxon>
        <taxon>Erythrobacteraceae</taxon>
        <taxon>Qipengyuania</taxon>
    </lineage>
</organism>
<reference evidence="2 3" key="1">
    <citation type="submission" date="2021-08" db="EMBL/GenBank/DDBJ databases">
        <title>Comparative Genomics Analysis of the Genus Qipengyuania Reveals Extensive Genetic Diversity and Metabolic Versatility, Including the Description of Fifteen Novel Species.</title>
        <authorList>
            <person name="Liu Y."/>
        </authorList>
    </citation>
    <scope>NUCLEOTIDE SEQUENCE [LARGE SCALE GENOMIC DNA]</scope>
    <source>
        <strain evidence="2 3">1NDH1</strain>
    </source>
</reference>
<evidence type="ECO:0000313" key="2">
    <source>
        <dbReference type="EMBL" id="QZD94207.1"/>
    </source>
</evidence>
<evidence type="ECO:0000256" key="1">
    <source>
        <dbReference type="SAM" id="Phobius"/>
    </source>
</evidence>
<gene>
    <name evidence="2" type="ORF">K3136_08855</name>
</gene>
<keyword evidence="1" id="KW-1133">Transmembrane helix</keyword>
<evidence type="ECO:0000313" key="3">
    <source>
        <dbReference type="Proteomes" id="UP000824321"/>
    </source>
</evidence>
<keyword evidence="3" id="KW-1185">Reference proteome</keyword>
<keyword evidence="1" id="KW-0472">Membrane</keyword>
<dbReference type="EMBL" id="CP081294">
    <property type="protein sequence ID" value="QZD94207.1"/>
    <property type="molecule type" value="Genomic_DNA"/>
</dbReference>
<keyword evidence="1" id="KW-0812">Transmembrane</keyword>
<accession>A0ABX9A2Z2</accession>
<dbReference type="Proteomes" id="UP000824321">
    <property type="component" value="Chromosome"/>
</dbReference>